<evidence type="ECO:0000313" key="5">
    <source>
        <dbReference type="Proteomes" id="UP001152885"/>
    </source>
</evidence>
<evidence type="ECO:0000256" key="1">
    <source>
        <dbReference type="ARBA" id="ARBA00009674"/>
    </source>
</evidence>
<dbReference type="PANTHER" id="PTHR13149:SF0">
    <property type="entry name" value="VACUOLAR PROTEIN-SORTING-ASSOCIATED PROTEIN 25"/>
    <property type="match status" value="1"/>
</dbReference>
<sequence>MSKSFEFPKIHSFPPFYTKQPNQTILNQQLESWMNIVLTYCEFYKITSLSIDGIPKFKSTTEENNALPPIFSNDEIKRNCNSEFKHLILQHLIHQHKAEFINQKKPELGIYIYWRSLVGWSDLLYQYVDKTGQRGAILTIYELTQPDDSEGYIPQELKNLDTEFLIKIIKEVLVKQGKAQLLINEDNEIGGVKIV</sequence>
<dbReference type="OrthoDB" id="245150at2759"/>
<proteinExistence type="inferred from homology"/>
<dbReference type="GO" id="GO:0005198">
    <property type="term" value="F:structural molecule activity"/>
    <property type="evidence" value="ECO:0007669"/>
    <property type="project" value="TreeGrafter"/>
</dbReference>
<dbReference type="InterPro" id="IPR008570">
    <property type="entry name" value="ESCRT-II_cplx_Vps25-sub"/>
</dbReference>
<accession>A0A9W4U0E1</accession>
<keyword evidence="2" id="KW-0813">Transport</keyword>
<organism evidence="4 5">
    <name type="scientific">Candida verbasci</name>
    <dbReference type="NCBI Taxonomy" id="1227364"/>
    <lineage>
        <taxon>Eukaryota</taxon>
        <taxon>Fungi</taxon>
        <taxon>Dikarya</taxon>
        <taxon>Ascomycota</taxon>
        <taxon>Saccharomycotina</taxon>
        <taxon>Pichiomycetes</taxon>
        <taxon>Debaryomycetaceae</taxon>
        <taxon>Candida/Lodderomyces clade</taxon>
        <taxon>Candida</taxon>
    </lineage>
</organism>
<comment type="similarity">
    <text evidence="1">Belongs to the VPS25 family.</text>
</comment>
<dbReference type="AlphaFoldDB" id="A0A9W4U0E1"/>
<evidence type="ECO:0000256" key="2">
    <source>
        <dbReference type="ARBA" id="ARBA00022448"/>
    </source>
</evidence>
<dbReference type="GO" id="GO:0043328">
    <property type="term" value="P:protein transport to vacuole involved in ubiquitin-dependent protein catabolic process via the multivesicular body sorting pathway"/>
    <property type="evidence" value="ECO:0007669"/>
    <property type="project" value="TreeGrafter"/>
</dbReference>
<dbReference type="InterPro" id="IPR014041">
    <property type="entry name" value="ESCRT-II_cplx_Vps25-sub_N"/>
</dbReference>
<comment type="caution">
    <text evidence="4">The sequence shown here is derived from an EMBL/GenBank/DDBJ whole genome shotgun (WGS) entry which is preliminary data.</text>
</comment>
<protein>
    <recommendedName>
        <fullName evidence="6">Vacuolar protein-sorting-associated protein 25</fullName>
    </recommendedName>
</protein>
<reference evidence="4" key="1">
    <citation type="submission" date="2022-12" db="EMBL/GenBank/DDBJ databases">
        <authorList>
            <person name="Brejova B."/>
        </authorList>
    </citation>
    <scope>NUCLEOTIDE SEQUENCE</scope>
</reference>
<keyword evidence="3" id="KW-0653">Protein transport</keyword>
<dbReference type="GO" id="GO:0042803">
    <property type="term" value="F:protein homodimerization activity"/>
    <property type="evidence" value="ECO:0007669"/>
    <property type="project" value="TreeGrafter"/>
</dbReference>
<dbReference type="Gene3D" id="1.10.10.10">
    <property type="entry name" value="Winged helix-like DNA-binding domain superfamily/Winged helix DNA-binding domain"/>
    <property type="match status" value="1"/>
</dbReference>
<dbReference type="Proteomes" id="UP001152885">
    <property type="component" value="Unassembled WGS sequence"/>
</dbReference>
<name>A0A9W4U0E1_9ASCO</name>
<keyword evidence="5" id="KW-1185">Reference proteome</keyword>
<dbReference type="Pfam" id="PF05871">
    <property type="entry name" value="ESCRT-II"/>
    <property type="match status" value="1"/>
</dbReference>
<dbReference type="EMBL" id="CANTUO010000005">
    <property type="protein sequence ID" value="CAI5759880.1"/>
    <property type="molecule type" value="Genomic_DNA"/>
</dbReference>
<gene>
    <name evidence="4" type="ORF">CANVERA_P4392</name>
</gene>
<dbReference type="Gene3D" id="1.10.10.570">
    <property type="entry name" value="Winged helix' DNA-binding domain. Chain C. Domain 1"/>
    <property type="match status" value="1"/>
</dbReference>
<dbReference type="SUPFAM" id="SSF46785">
    <property type="entry name" value="Winged helix' DNA-binding domain"/>
    <property type="match status" value="2"/>
</dbReference>
<dbReference type="InterPro" id="IPR036388">
    <property type="entry name" value="WH-like_DNA-bd_sf"/>
</dbReference>
<evidence type="ECO:0008006" key="6">
    <source>
        <dbReference type="Google" id="ProtNLM"/>
    </source>
</evidence>
<evidence type="ECO:0000313" key="4">
    <source>
        <dbReference type="EMBL" id="CAI5759880.1"/>
    </source>
</evidence>
<dbReference type="GO" id="GO:0000814">
    <property type="term" value="C:ESCRT II complex"/>
    <property type="evidence" value="ECO:0007669"/>
    <property type="project" value="InterPro"/>
</dbReference>
<evidence type="ECO:0000256" key="3">
    <source>
        <dbReference type="ARBA" id="ARBA00022927"/>
    </source>
</evidence>
<dbReference type="InterPro" id="IPR036390">
    <property type="entry name" value="WH_DNA-bd_sf"/>
</dbReference>
<dbReference type="PANTHER" id="PTHR13149">
    <property type="entry name" value="VACUOLAR PROTEIN SORTING-ASSOCIATED PROTEIN VPS25"/>
    <property type="match status" value="1"/>
</dbReference>